<dbReference type="VEuPathDB" id="FungiDB:QG37_00977"/>
<evidence type="ECO:0000313" key="2">
    <source>
        <dbReference type="Proteomes" id="UP000037122"/>
    </source>
</evidence>
<comment type="caution">
    <text evidence="1">The sequence shown here is derived from an EMBL/GenBank/DDBJ whole genome shotgun (WGS) entry which is preliminary data.</text>
</comment>
<proteinExistence type="predicted"/>
<name>A0A0L0P5K1_CANAR</name>
<reference evidence="2" key="1">
    <citation type="journal article" date="2015" name="BMC Genomics">
        <title>Draft genome of a commonly misdiagnosed multidrug resistant pathogen Candida auris.</title>
        <authorList>
            <person name="Chatterjee S."/>
            <person name="Alampalli S.V."/>
            <person name="Nageshan R.K."/>
            <person name="Chettiar S.T."/>
            <person name="Joshi S."/>
            <person name="Tatu U.S."/>
        </authorList>
    </citation>
    <scope>NUCLEOTIDE SEQUENCE [LARGE SCALE GENOMIC DNA]</scope>
    <source>
        <strain evidence="2">6684</strain>
    </source>
</reference>
<evidence type="ECO:0000313" key="1">
    <source>
        <dbReference type="EMBL" id="KNE01642.1"/>
    </source>
</evidence>
<dbReference type="Proteomes" id="UP000037122">
    <property type="component" value="Unassembled WGS sequence"/>
</dbReference>
<protein>
    <submittedName>
        <fullName evidence="1">Uncharacterized protein</fullName>
    </submittedName>
</protein>
<dbReference type="EMBL" id="LGST01000008">
    <property type="protein sequence ID" value="KNE01642.1"/>
    <property type="molecule type" value="Genomic_DNA"/>
</dbReference>
<dbReference type="AlphaFoldDB" id="A0A0L0P5K1"/>
<sequence length="52" mass="5786">MQCKRLPEEEEGEIPNLAAQLSIKPVSLRTVSIFFLTTSLKLVLAIKAIESE</sequence>
<organism evidence="1 2">
    <name type="scientific">Candidozyma auris</name>
    <name type="common">Yeast</name>
    <name type="synonym">Candida auris</name>
    <dbReference type="NCBI Taxonomy" id="498019"/>
    <lineage>
        <taxon>Eukaryota</taxon>
        <taxon>Fungi</taxon>
        <taxon>Dikarya</taxon>
        <taxon>Ascomycota</taxon>
        <taxon>Saccharomycotina</taxon>
        <taxon>Pichiomycetes</taxon>
        <taxon>Metschnikowiaceae</taxon>
        <taxon>Candidozyma</taxon>
    </lineage>
</organism>
<gene>
    <name evidence="1" type="ORF">QG37_00977</name>
</gene>
<accession>A0A0L0P5K1</accession>